<comment type="caution">
    <text evidence="3">The sequence shown here is derived from an EMBL/GenBank/DDBJ whole genome shotgun (WGS) entry which is preliminary data.</text>
</comment>
<dbReference type="Pfam" id="PF00023">
    <property type="entry name" value="Ank"/>
    <property type="match status" value="1"/>
</dbReference>
<dbReference type="GO" id="GO:0045597">
    <property type="term" value="P:positive regulation of cell differentiation"/>
    <property type="evidence" value="ECO:0007669"/>
    <property type="project" value="TreeGrafter"/>
</dbReference>
<dbReference type="InterPro" id="IPR002110">
    <property type="entry name" value="Ankyrin_rpt"/>
</dbReference>
<dbReference type="PANTHER" id="PTHR24164">
    <property type="entry name" value="RELA-ASSOCIATED INHIBITOR"/>
    <property type="match status" value="1"/>
</dbReference>
<dbReference type="AlphaFoldDB" id="A0A212DCP4"/>
<feature type="compositionally biased region" description="Low complexity" evidence="2">
    <location>
        <begin position="443"/>
        <end position="454"/>
    </location>
</feature>
<evidence type="ECO:0000313" key="3">
    <source>
        <dbReference type="EMBL" id="OWK16023.1"/>
    </source>
</evidence>
<keyword evidence="1" id="KW-0040">ANK repeat</keyword>
<feature type="compositionally biased region" description="Pro residues" evidence="2">
    <location>
        <begin position="429"/>
        <end position="442"/>
    </location>
</feature>
<dbReference type="PROSITE" id="PS50088">
    <property type="entry name" value="ANK_REPEAT"/>
    <property type="match status" value="1"/>
</dbReference>
<feature type="repeat" description="ANK" evidence="1">
    <location>
        <begin position="495"/>
        <end position="527"/>
    </location>
</feature>
<dbReference type="SMART" id="SM00248">
    <property type="entry name" value="ANK"/>
    <property type="match status" value="1"/>
</dbReference>
<feature type="region of interest" description="Disordered" evidence="2">
    <location>
        <begin position="373"/>
        <end position="454"/>
    </location>
</feature>
<dbReference type="GO" id="GO:0006357">
    <property type="term" value="P:regulation of transcription by RNA polymerase II"/>
    <property type="evidence" value="ECO:0007669"/>
    <property type="project" value="TreeGrafter"/>
</dbReference>
<protein>
    <submittedName>
        <fullName evidence="3">Uncharacterized protein</fullName>
    </submittedName>
</protein>
<dbReference type="InterPro" id="IPR036770">
    <property type="entry name" value="Ankyrin_rpt-contain_sf"/>
</dbReference>
<dbReference type="Proteomes" id="UP000242450">
    <property type="component" value="Chromosome 4"/>
</dbReference>
<keyword evidence="4" id="KW-1185">Reference proteome</keyword>
<evidence type="ECO:0000256" key="2">
    <source>
        <dbReference type="SAM" id="MobiDB-lite"/>
    </source>
</evidence>
<dbReference type="InterPro" id="IPR028320">
    <property type="entry name" value="iASPP"/>
</dbReference>
<dbReference type="EMBL" id="MKHE01000004">
    <property type="protein sequence ID" value="OWK16023.1"/>
    <property type="molecule type" value="Genomic_DNA"/>
</dbReference>
<reference evidence="3 4" key="1">
    <citation type="journal article" date="2018" name="Mol. Genet. Genomics">
        <title>The red deer Cervus elaphus genome CerEla1.0: sequencing, annotating, genes, and chromosomes.</title>
        <authorList>
            <person name="Bana N.A."/>
            <person name="Nyiri A."/>
            <person name="Nagy J."/>
            <person name="Frank K."/>
            <person name="Nagy T."/>
            <person name="Steger V."/>
            <person name="Schiller M."/>
            <person name="Lakatos P."/>
            <person name="Sugar L."/>
            <person name="Horn P."/>
            <person name="Barta E."/>
            <person name="Orosz L."/>
        </authorList>
    </citation>
    <scope>NUCLEOTIDE SEQUENCE [LARGE SCALE GENOMIC DNA]</scope>
    <source>
        <strain evidence="3">Hungarian</strain>
    </source>
</reference>
<organism evidence="3 4">
    <name type="scientific">Cervus elaphus hippelaphus</name>
    <name type="common">European red deer</name>
    <dbReference type="NCBI Taxonomy" id="46360"/>
    <lineage>
        <taxon>Eukaryota</taxon>
        <taxon>Metazoa</taxon>
        <taxon>Chordata</taxon>
        <taxon>Craniata</taxon>
        <taxon>Vertebrata</taxon>
        <taxon>Euteleostomi</taxon>
        <taxon>Mammalia</taxon>
        <taxon>Eutheria</taxon>
        <taxon>Laurasiatheria</taxon>
        <taxon>Artiodactyla</taxon>
        <taxon>Ruminantia</taxon>
        <taxon>Pecora</taxon>
        <taxon>Cervidae</taxon>
        <taxon>Cervinae</taxon>
        <taxon>Cervus</taxon>
    </lineage>
</organism>
<accession>A0A212DCP4</accession>
<dbReference type="Gene3D" id="1.25.40.20">
    <property type="entry name" value="Ankyrin repeat-containing domain"/>
    <property type="match status" value="1"/>
</dbReference>
<dbReference type="OrthoDB" id="10038642at2759"/>
<dbReference type="SUPFAM" id="SSF48403">
    <property type="entry name" value="Ankyrin repeat"/>
    <property type="match status" value="1"/>
</dbReference>
<dbReference type="PROSITE" id="PS50297">
    <property type="entry name" value="ANK_REP_REGION"/>
    <property type="match status" value="1"/>
</dbReference>
<feature type="region of interest" description="Disordered" evidence="2">
    <location>
        <begin position="49"/>
        <end position="355"/>
    </location>
</feature>
<dbReference type="PANTHER" id="PTHR24164:SF4">
    <property type="entry name" value="RELA-ASSOCIATED INHIBITOR"/>
    <property type="match status" value="1"/>
</dbReference>
<sequence length="530" mass="56358">MDSEAFQSSGDILDLKFQSLAMKHMDLKQMELDTAAAKVDELTKQLESLWSDSPAAPPGSQAAAPARLSRYSTSPVPEPLGSRGSSRKATTDGADTPFGRSESAPALLPYSSLSAKGRPSSPRTQLYLQPDAYGSLDRSPSPRPRAFDGAGSPHGRAPSPRPGPLRQQGHPTPFDFLGRAGSPRGSPLAEGPQAFFPERGPSPRPGTAPYDAPAAFGSPLLGTGGSAFAPPLRAQDDLTLRRRPPKAWNESDLDVAYEKKPSQTASYERLDVFPRPASPGLQLLPWRESSLDGLGASGKDNFTSATLPRNYKVSPLANDRRSDVGSYRRSLGSAGPSGTLPRSWQPPALPPEAQSVPELEEVARVLAEIPRPLKRRGSMEQSPAVALPPTHKKQYQQIISRLFHRHGGPGGPEPELSPITEGSEARAGPPAPAPPAPIPPSAPLQSSPPEQPQSMVRRARLNPLVLLLDAALTGELEVVQQAVKEMNDPSQPNEEGITALHNAICGANYPIVDFLIAAGANVNSPDSHGW</sequence>
<evidence type="ECO:0000313" key="4">
    <source>
        <dbReference type="Proteomes" id="UP000242450"/>
    </source>
</evidence>
<name>A0A212DCP4_CEREH</name>
<feature type="compositionally biased region" description="Low complexity" evidence="2">
    <location>
        <begin position="101"/>
        <end position="115"/>
    </location>
</feature>
<gene>
    <name evidence="3" type="ORF">Celaphus_00004613</name>
</gene>
<proteinExistence type="predicted"/>
<evidence type="ECO:0000256" key="1">
    <source>
        <dbReference type="PROSITE-ProRule" id="PRU00023"/>
    </source>
</evidence>